<organism evidence="1 2">
    <name type="scientific">Parapedobacter luteus</name>
    <dbReference type="NCBI Taxonomy" id="623280"/>
    <lineage>
        <taxon>Bacteria</taxon>
        <taxon>Pseudomonadati</taxon>
        <taxon>Bacteroidota</taxon>
        <taxon>Sphingobacteriia</taxon>
        <taxon>Sphingobacteriales</taxon>
        <taxon>Sphingobacteriaceae</taxon>
        <taxon>Parapedobacter</taxon>
    </lineage>
</organism>
<evidence type="ECO:0000313" key="1">
    <source>
        <dbReference type="EMBL" id="SKB98963.1"/>
    </source>
</evidence>
<dbReference type="RefSeq" id="WP_079718767.1">
    <property type="nucleotide sequence ID" value="NZ_FUYS01000021.1"/>
</dbReference>
<protein>
    <submittedName>
        <fullName evidence="1">Uncharacterized protein</fullName>
    </submittedName>
</protein>
<keyword evidence="2" id="KW-1185">Reference proteome</keyword>
<dbReference type="OrthoDB" id="755863at2"/>
<dbReference type="EMBL" id="FUYS01000021">
    <property type="protein sequence ID" value="SKB98963.1"/>
    <property type="molecule type" value="Genomic_DNA"/>
</dbReference>
<dbReference type="Proteomes" id="UP000190541">
    <property type="component" value="Unassembled WGS sequence"/>
</dbReference>
<sequence length="117" mass="13566">MDNTNKQSSFWEFLPLRGLGPIEFLDDRSVIQTYQSELGLVTAERSESLEEQKQNLLETFKLLREFLSEEDIKNTMEGLDTFGDSRENVSRVFMDSGISLEYEENQLLEIFADDRAS</sequence>
<name>A0A1T5FS22_9SPHI</name>
<gene>
    <name evidence="1" type="ORF">SAMN05660226_04159</name>
</gene>
<accession>A0A1T5FS22</accession>
<reference evidence="1 2" key="1">
    <citation type="submission" date="2017-02" db="EMBL/GenBank/DDBJ databases">
        <authorList>
            <person name="Peterson S.W."/>
        </authorList>
    </citation>
    <scope>NUCLEOTIDE SEQUENCE [LARGE SCALE GENOMIC DNA]</scope>
    <source>
        <strain evidence="1 2">DSM 22899</strain>
    </source>
</reference>
<evidence type="ECO:0000313" key="2">
    <source>
        <dbReference type="Proteomes" id="UP000190541"/>
    </source>
</evidence>
<dbReference type="AlphaFoldDB" id="A0A1T5FS22"/>
<proteinExistence type="predicted"/>